<dbReference type="EMBL" id="VIEB01001239">
    <property type="protein sequence ID" value="TQD73896.1"/>
    <property type="molecule type" value="Genomic_DNA"/>
</dbReference>
<proteinExistence type="predicted"/>
<evidence type="ECO:0000313" key="1">
    <source>
        <dbReference type="EMBL" id="TQD73896.1"/>
    </source>
</evidence>
<dbReference type="AlphaFoldDB" id="A0A540KI45"/>
<accession>A0A540KI45</accession>
<comment type="caution">
    <text evidence="1">The sequence shown here is derived from an EMBL/GenBank/DDBJ whole genome shotgun (WGS) entry which is preliminary data.</text>
</comment>
<dbReference type="Proteomes" id="UP000315295">
    <property type="component" value="Unassembled WGS sequence"/>
</dbReference>
<gene>
    <name evidence="1" type="ORF">C1H46_040598</name>
</gene>
<reference evidence="1 2" key="1">
    <citation type="journal article" date="2019" name="G3 (Bethesda)">
        <title>Sequencing of a Wild Apple (Malus baccata) Genome Unravels the Differences Between Cultivated and Wild Apple Species Regarding Disease Resistance and Cold Tolerance.</title>
        <authorList>
            <person name="Chen X."/>
        </authorList>
    </citation>
    <scope>NUCLEOTIDE SEQUENCE [LARGE SCALE GENOMIC DNA]</scope>
    <source>
        <strain evidence="2">cv. Shandingzi</strain>
        <tissue evidence="1">Leaves</tissue>
    </source>
</reference>
<keyword evidence="2" id="KW-1185">Reference proteome</keyword>
<sequence>MIGYSQVHFKVQHSDGRTTFIIKKFISFEYLCPYSLVLVRHTYTLMNIITEIEPDADNL</sequence>
<protein>
    <submittedName>
        <fullName evidence="1">Uncharacterized protein</fullName>
    </submittedName>
</protein>
<name>A0A540KI45_MALBA</name>
<evidence type="ECO:0000313" key="2">
    <source>
        <dbReference type="Proteomes" id="UP000315295"/>
    </source>
</evidence>
<organism evidence="1 2">
    <name type="scientific">Malus baccata</name>
    <name type="common">Siberian crab apple</name>
    <name type="synonym">Pyrus baccata</name>
    <dbReference type="NCBI Taxonomy" id="106549"/>
    <lineage>
        <taxon>Eukaryota</taxon>
        <taxon>Viridiplantae</taxon>
        <taxon>Streptophyta</taxon>
        <taxon>Embryophyta</taxon>
        <taxon>Tracheophyta</taxon>
        <taxon>Spermatophyta</taxon>
        <taxon>Magnoliopsida</taxon>
        <taxon>eudicotyledons</taxon>
        <taxon>Gunneridae</taxon>
        <taxon>Pentapetalae</taxon>
        <taxon>rosids</taxon>
        <taxon>fabids</taxon>
        <taxon>Rosales</taxon>
        <taxon>Rosaceae</taxon>
        <taxon>Amygdaloideae</taxon>
        <taxon>Maleae</taxon>
        <taxon>Malus</taxon>
    </lineage>
</organism>